<evidence type="ECO:0008006" key="3">
    <source>
        <dbReference type="Google" id="ProtNLM"/>
    </source>
</evidence>
<dbReference type="OrthoDB" id="1930532at2"/>
<dbReference type="AlphaFoldDB" id="A0A1E8EYX7"/>
<dbReference type="EMBL" id="LZFO01000014">
    <property type="protein sequence ID" value="OFI06189.1"/>
    <property type="molecule type" value="Genomic_DNA"/>
</dbReference>
<evidence type="ECO:0000313" key="2">
    <source>
        <dbReference type="Proteomes" id="UP000175744"/>
    </source>
</evidence>
<dbReference type="RefSeq" id="WP_070110208.1">
    <property type="nucleotide sequence ID" value="NZ_LZFO01000014.1"/>
</dbReference>
<accession>A0A1E8EYX7</accession>
<protein>
    <recommendedName>
        <fullName evidence="3">Ribose-5-phosphate isomerase</fullName>
    </recommendedName>
</protein>
<dbReference type="PATRIC" id="fig|1121290.3.peg.1206"/>
<proteinExistence type="predicted"/>
<reference evidence="1 2" key="1">
    <citation type="submission" date="2016-06" db="EMBL/GenBank/DDBJ databases">
        <title>Genome sequence of Clostridium acetireducens DSM 10703.</title>
        <authorList>
            <person name="Poehlein A."/>
            <person name="Fluechter S."/>
            <person name="Duerre P."/>
            <person name="Daniel R."/>
        </authorList>
    </citation>
    <scope>NUCLEOTIDE SEQUENCE [LARGE SCALE GENOMIC DNA]</scope>
    <source>
        <strain evidence="1 2">DSM 10703</strain>
    </source>
</reference>
<organism evidence="1 2">
    <name type="scientific">Clostridium acetireducens DSM 10703</name>
    <dbReference type="NCBI Taxonomy" id="1121290"/>
    <lineage>
        <taxon>Bacteria</taxon>
        <taxon>Bacillati</taxon>
        <taxon>Bacillota</taxon>
        <taxon>Clostridia</taxon>
        <taxon>Eubacteriales</taxon>
        <taxon>Clostridiaceae</taxon>
        <taxon>Clostridium</taxon>
    </lineage>
</organism>
<sequence length="104" mass="12839">MKYFFDKRSRYEKIIEFICIYKGVKRQDIFKILKDIECRYLLFLLLKRYNCIDQYMLNKDFYIEDSDINKYVNSAQKKMLANIRVRNMYFEAEGILEKCKKISK</sequence>
<evidence type="ECO:0000313" key="1">
    <source>
        <dbReference type="EMBL" id="OFI06189.1"/>
    </source>
</evidence>
<name>A0A1E8EYX7_9CLOT</name>
<dbReference type="Proteomes" id="UP000175744">
    <property type="component" value="Unassembled WGS sequence"/>
</dbReference>
<keyword evidence="2" id="KW-1185">Reference proteome</keyword>
<comment type="caution">
    <text evidence="1">The sequence shown here is derived from an EMBL/GenBank/DDBJ whole genome shotgun (WGS) entry which is preliminary data.</text>
</comment>
<gene>
    <name evidence="1" type="ORF">CLOACE_12220</name>
</gene>
<dbReference type="STRING" id="1121290.CLAOCE_12220"/>